<dbReference type="EMBL" id="UINC01010953">
    <property type="protein sequence ID" value="SVA48526.1"/>
    <property type="molecule type" value="Genomic_DNA"/>
</dbReference>
<dbReference type="PROSITE" id="PS00761">
    <property type="entry name" value="SPASE_I_3"/>
    <property type="match status" value="1"/>
</dbReference>
<evidence type="ECO:0000259" key="5">
    <source>
        <dbReference type="Pfam" id="PF10502"/>
    </source>
</evidence>
<dbReference type="PROSITE" id="PS00760">
    <property type="entry name" value="SPASE_I_2"/>
    <property type="match status" value="1"/>
</dbReference>
<dbReference type="GO" id="GO:0009003">
    <property type="term" value="F:signal peptidase activity"/>
    <property type="evidence" value="ECO:0007669"/>
    <property type="project" value="UniProtKB-EC"/>
</dbReference>
<evidence type="ECO:0000313" key="6">
    <source>
        <dbReference type="EMBL" id="SVA48526.1"/>
    </source>
</evidence>
<keyword evidence="4" id="KW-0378">Hydrolase</keyword>
<evidence type="ECO:0000256" key="3">
    <source>
        <dbReference type="ARBA" id="ARBA00013208"/>
    </source>
</evidence>
<evidence type="ECO:0000256" key="4">
    <source>
        <dbReference type="ARBA" id="ARBA00022801"/>
    </source>
</evidence>
<comment type="similarity">
    <text evidence="2">Belongs to the peptidase S26 family.</text>
</comment>
<feature type="domain" description="Peptidase S26" evidence="5">
    <location>
        <begin position="1"/>
        <end position="177"/>
    </location>
</feature>
<dbReference type="AlphaFoldDB" id="A0A381W7I1"/>
<dbReference type="NCBIfam" id="TIGR02227">
    <property type="entry name" value="sigpep_I_bact"/>
    <property type="match status" value="1"/>
</dbReference>
<name>A0A381W7I1_9ZZZZ</name>
<dbReference type="PRINTS" id="PR00727">
    <property type="entry name" value="LEADERPTASE"/>
</dbReference>
<dbReference type="InterPro" id="IPR019758">
    <property type="entry name" value="Pept_S26A_signal_pept_1_CS"/>
</dbReference>
<dbReference type="InterPro" id="IPR036286">
    <property type="entry name" value="LexA/Signal_pep-like_sf"/>
</dbReference>
<dbReference type="InterPro" id="IPR019533">
    <property type="entry name" value="Peptidase_S26"/>
</dbReference>
<dbReference type="GO" id="GO:0006465">
    <property type="term" value="P:signal peptide processing"/>
    <property type="evidence" value="ECO:0007669"/>
    <property type="project" value="InterPro"/>
</dbReference>
<dbReference type="Gene3D" id="2.10.109.10">
    <property type="entry name" value="Umud Fragment, subunit A"/>
    <property type="match status" value="1"/>
</dbReference>
<dbReference type="CDD" id="cd06530">
    <property type="entry name" value="S26_SPase_I"/>
    <property type="match status" value="1"/>
</dbReference>
<accession>A0A381W7I1</accession>
<dbReference type="GO" id="GO:0016020">
    <property type="term" value="C:membrane"/>
    <property type="evidence" value="ECO:0007669"/>
    <property type="project" value="InterPro"/>
</dbReference>
<dbReference type="InterPro" id="IPR019757">
    <property type="entry name" value="Pept_S26A_signal_pept_1_Lys-AS"/>
</dbReference>
<organism evidence="6">
    <name type="scientific">marine metagenome</name>
    <dbReference type="NCBI Taxonomy" id="408172"/>
    <lineage>
        <taxon>unclassified sequences</taxon>
        <taxon>metagenomes</taxon>
        <taxon>ecological metagenomes</taxon>
    </lineage>
</organism>
<comment type="catalytic activity">
    <reaction evidence="1">
        <text>Cleavage of hydrophobic, N-terminal signal or leader sequences from secreted and periplasmic proteins.</text>
        <dbReference type="EC" id="3.4.21.89"/>
    </reaction>
</comment>
<dbReference type="EC" id="3.4.21.89" evidence="3"/>
<protein>
    <recommendedName>
        <fullName evidence="3">signal peptidase I</fullName>
        <ecNumber evidence="3">3.4.21.89</ecNumber>
    </recommendedName>
</protein>
<dbReference type="InterPro" id="IPR000223">
    <property type="entry name" value="Pept_S26A_signal_pept_1"/>
</dbReference>
<dbReference type="GO" id="GO:0004252">
    <property type="term" value="F:serine-type endopeptidase activity"/>
    <property type="evidence" value="ECO:0007669"/>
    <property type="project" value="InterPro"/>
</dbReference>
<sequence>MKPNLLVGDFIFVSKWSYGYSKHSLPFSLPFIPGKILSKIPNRGDVVVFKTPQDNRTDYIKRVIGLPGDKIKIKNGAIIINDDLIIKKKVDDFIDINKQGHNKRIRKYKEYFFNNEIEVLDITDNGIVDNTPLFSVPEDHFFVMGDNRDNSQDSRFINVIGYVPIENLVGKAQFIFFSLENSRFLEIWKWPKAIRFDRLMKRIK</sequence>
<dbReference type="PANTHER" id="PTHR43390:SF1">
    <property type="entry name" value="CHLOROPLAST PROCESSING PEPTIDASE"/>
    <property type="match status" value="1"/>
</dbReference>
<gene>
    <name evidence="6" type="ORF">METZ01_LOCUS101380</name>
</gene>
<evidence type="ECO:0000256" key="1">
    <source>
        <dbReference type="ARBA" id="ARBA00000677"/>
    </source>
</evidence>
<dbReference type="PANTHER" id="PTHR43390">
    <property type="entry name" value="SIGNAL PEPTIDASE I"/>
    <property type="match status" value="1"/>
</dbReference>
<dbReference type="SUPFAM" id="SSF51306">
    <property type="entry name" value="LexA/Signal peptidase"/>
    <property type="match status" value="1"/>
</dbReference>
<evidence type="ECO:0000256" key="2">
    <source>
        <dbReference type="ARBA" id="ARBA00009370"/>
    </source>
</evidence>
<reference evidence="6" key="1">
    <citation type="submission" date="2018-05" db="EMBL/GenBank/DDBJ databases">
        <authorList>
            <person name="Lanie J.A."/>
            <person name="Ng W.-L."/>
            <person name="Kazmierczak K.M."/>
            <person name="Andrzejewski T.M."/>
            <person name="Davidsen T.M."/>
            <person name="Wayne K.J."/>
            <person name="Tettelin H."/>
            <person name="Glass J.I."/>
            <person name="Rusch D."/>
            <person name="Podicherti R."/>
            <person name="Tsui H.-C.T."/>
            <person name="Winkler M.E."/>
        </authorList>
    </citation>
    <scope>NUCLEOTIDE SEQUENCE</scope>
</reference>
<proteinExistence type="inferred from homology"/>
<dbReference type="Pfam" id="PF10502">
    <property type="entry name" value="Peptidase_S26"/>
    <property type="match status" value="1"/>
</dbReference>